<feature type="chain" id="PRO_5007856507" evidence="1">
    <location>
        <begin position="24"/>
        <end position="124"/>
    </location>
</feature>
<accession>A0A165DF45</accession>
<gene>
    <name evidence="3" type="ORF">CALCODRAFT_530668</name>
</gene>
<sequence>MQFLTKFSLCALVVTLYTPLVFGQFGATCWDENLDGTILSATCNDDAQDAVGTSIDLNNCVSNDGGSLICVGSGGEYSESCDPGCYLSGSTTLCCTCGDGAGGWKDTCIDLDNCVQNYNGALGC</sequence>
<dbReference type="AlphaFoldDB" id="A0A165DF45"/>
<dbReference type="InterPro" id="IPR036673">
    <property type="entry name" value="Cyanovirin-N_sf"/>
</dbReference>
<dbReference type="Proteomes" id="UP000076842">
    <property type="component" value="Unassembled WGS sequence"/>
</dbReference>
<keyword evidence="4" id="KW-1185">Reference proteome</keyword>
<evidence type="ECO:0000313" key="4">
    <source>
        <dbReference type="Proteomes" id="UP000076842"/>
    </source>
</evidence>
<dbReference type="InterPro" id="IPR011058">
    <property type="entry name" value="Cyanovirin-N"/>
</dbReference>
<reference evidence="3 4" key="1">
    <citation type="journal article" date="2016" name="Mol. Biol. Evol.">
        <title>Comparative Genomics of Early-Diverging Mushroom-Forming Fungi Provides Insights into the Origins of Lignocellulose Decay Capabilities.</title>
        <authorList>
            <person name="Nagy L.G."/>
            <person name="Riley R."/>
            <person name="Tritt A."/>
            <person name="Adam C."/>
            <person name="Daum C."/>
            <person name="Floudas D."/>
            <person name="Sun H."/>
            <person name="Yadav J.S."/>
            <person name="Pangilinan J."/>
            <person name="Larsson K.H."/>
            <person name="Matsuura K."/>
            <person name="Barry K."/>
            <person name="Labutti K."/>
            <person name="Kuo R."/>
            <person name="Ohm R.A."/>
            <person name="Bhattacharya S.S."/>
            <person name="Shirouzu T."/>
            <person name="Yoshinaga Y."/>
            <person name="Martin F.M."/>
            <person name="Grigoriev I.V."/>
            <person name="Hibbett D.S."/>
        </authorList>
    </citation>
    <scope>NUCLEOTIDE SEQUENCE [LARGE SCALE GENOMIC DNA]</scope>
    <source>
        <strain evidence="3 4">HHB12733</strain>
    </source>
</reference>
<feature type="signal peptide" evidence="1">
    <location>
        <begin position="1"/>
        <end position="23"/>
    </location>
</feature>
<dbReference type="STRING" id="1353952.A0A165DF45"/>
<dbReference type="SMART" id="SM01111">
    <property type="entry name" value="CVNH"/>
    <property type="match status" value="1"/>
</dbReference>
<evidence type="ECO:0000259" key="2">
    <source>
        <dbReference type="SMART" id="SM01111"/>
    </source>
</evidence>
<keyword evidence="1" id="KW-0732">Signal</keyword>
<protein>
    <submittedName>
        <fullName evidence="3">Cyanovirin-N</fullName>
    </submittedName>
</protein>
<dbReference type="SUPFAM" id="SSF51322">
    <property type="entry name" value="Cyanovirin-N"/>
    <property type="match status" value="1"/>
</dbReference>
<dbReference type="EMBL" id="KV424059">
    <property type="protein sequence ID" value="KZT52677.1"/>
    <property type="molecule type" value="Genomic_DNA"/>
</dbReference>
<evidence type="ECO:0000256" key="1">
    <source>
        <dbReference type="SAM" id="SignalP"/>
    </source>
</evidence>
<proteinExistence type="predicted"/>
<feature type="domain" description="Cyanovirin-N" evidence="2">
    <location>
        <begin position="24"/>
        <end position="124"/>
    </location>
</feature>
<organism evidence="3 4">
    <name type="scientific">Calocera cornea HHB12733</name>
    <dbReference type="NCBI Taxonomy" id="1353952"/>
    <lineage>
        <taxon>Eukaryota</taxon>
        <taxon>Fungi</taxon>
        <taxon>Dikarya</taxon>
        <taxon>Basidiomycota</taxon>
        <taxon>Agaricomycotina</taxon>
        <taxon>Dacrymycetes</taxon>
        <taxon>Dacrymycetales</taxon>
        <taxon>Dacrymycetaceae</taxon>
        <taxon>Calocera</taxon>
    </lineage>
</organism>
<dbReference type="Gene3D" id="2.30.60.10">
    <property type="entry name" value="Cyanovirin-N"/>
    <property type="match status" value="1"/>
</dbReference>
<evidence type="ECO:0000313" key="3">
    <source>
        <dbReference type="EMBL" id="KZT52677.1"/>
    </source>
</evidence>
<name>A0A165DF45_9BASI</name>
<dbReference type="Pfam" id="PF08881">
    <property type="entry name" value="CVNH"/>
    <property type="match status" value="1"/>
</dbReference>
<dbReference type="InParanoid" id="A0A165DF45"/>
<dbReference type="OrthoDB" id="5239998at2759"/>